<keyword evidence="1" id="KW-0812">Transmembrane</keyword>
<dbReference type="Proteomes" id="UP000492821">
    <property type="component" value="Unassembled WGS sequence"/>
</dbReference>
<proteinExistence type="predicted"/>
<evidence type="ECO:0000256" key="1">
    <source>
        <dbReference type="SAM" id="Phobius"/>
    </source>
</evidence>
<evidence type="ECO:0000313" key="3">
    <source>
        <dbReference type="WBParaSite" id="Pan_g16266.t1"/>
    </source>
</evidence>
<dbReference type="AlphaFoldDB" id="A0A7E4V3Y0"/>
<keyword evidence="1" id="KW-0472">Membrane</keyword>
<feature type="transmembrane region" description="Helical" evidence="1">
    <location>
        <begin position="12"/>
        <end position="34"/>
    </location>
</feature>
<sequence length="204" mass="23377">MVYHHPIFNQYTSAPIAVDVLCLFFIRFVFPFFIQCDVFPRDGRIVSVLSDLSFTDWARSIVHFRQSIQNPLNSIFPMSRIAVFTSENKGFCVTHDKITFSEQFSDDKEKAIKVFAKHVPPNTVCATFVEREEHCDLLNLKRLILTFKAAGYKNIRVISTLCRHTSLALNVIVIFLRIDSIASFLNCYIVRLSCTLVLLTSTIS</sequence>
<accession>A0A7E4V3Y0</accession>
<organism evidence="2 3">
    <name type="scientific">Panagrellus redivivus</name>
    <name type="common">Microworm</name>
    <dbReference type="NCBI Taxonomy" id="6233"/>
    <lineage>
        <taxon>Eukaryota</taxon>
        <taxon>Metazoa</taxon>
        <taxon>Ecdysozoa</taxon>
        <taxon>Nematoda</taxon>
        <taxon>Chromadorea</taxon>
        <taxon>Rhabditida</taxon>
        <taxon>Tylenchina</taxon>
        <taxon>Panagrolaimomorpha</taxon>
        <taxon>Panagrolaimoidea</taxon>
        <taxon>Panagrolaimidae</taxon>
        <taxon>Panagrellus</taxon>
    </lineage>
</organism>
<keyword evidence="1" id="KW-1133">Transmembrane helix</keyword>
<evidence type="ECO:0000313" key="2">
    <source>
        <dbReference type="Proteomes" id="UP000492821"/>
    </source>
</evidence>
<keyword evidence="2" id="KW-1185">Reference proteome</keyword>
<reference evidence="3" key="2">
    <citation type="submission" date="2020-10" db="UniProtKB">
        <authorList>
            <consortium name="WormBaseParasite"/>
        </authorList>
    </citation>
    <scope>IDENTIFICATION</scope>
</reference>
<protein>
    <submittedName>
        <fullName evidence="3">ACT domain-containing protein</fullName>
    </submittedName>
</protein>
<dbReference type="WBParaSite" id="Pan_g16266.t1">
    <property type="protein sequence ID" value="Pan_g16266.t1"/>
    <property type="gene ID" value="Pan_g16266"/>
</dbReference>
<reference evidence="2" key="1">
    <citation type="journal article" date="2013" name="Genetics">
        <title>The draft genome and transcriptome of Panagrellus redivivus are shaped by the harsh demands of a free-living lifestyle.</title>
        <authorList>
            <person name="Srinivasan J."/>
            <person name="Dillman A.R."/>
            <person name="Macchietto M.G."/>
            <person name="Heikkinen L."/>
            <person name="Lakso M."/>
            <person name="Fracchia K.M."/>
            <person name="Antoshechkin I."/>
            <person name="Mortazavi A."/>
            <person name="Wong G."/>
            <person name="Sternberg P.W."/>
        </authorList>
    </citation>
    <scope>NUCLEOTIDE SEQUENCE [LARGE SCALE GENOMIC DNA]</scope>
    <source>
        <strain evidence="2">MT8872</strain>
    </source>
</reference>
<name>A0A7E4V3Y0_PANRE</name>